<dbReference type="OrthoDB" id="5817230at2759"/>
<evidence type="ECO:0000256" key="2">
    <source>
        <dbReference type="ARBA" id="ARBA00022723"/>
    </source>
</evidence>
<dbReference type="GO" id="GO:0005525">
    <property type="term" value="F:GTP binding"/>
    <property type="evidence" value="ECO:0007669"/>
    <property type="project" value="UniProtKB-KW"/>
</dbReference>
<feature type="binding site" evidence="6">
    <location>
        <begin position="341"/>
        <end position="344"/>
    </location>
    <ligand>
        <name>GTP</name>
        <dbReference type="ChEBI" id="CHEBI:37565"/>
    </ligand>
</feature>
<keyword evidence="4 6" id="KW-0342">GTP-binding</keyword>
<dbReference type="GO" id="GO:0001664">
    <property type="term" value="F:G protein-coupled receptor binding"/>
    <property type="evidence" value="ECO:0007669"/>
    <property type="project" value="InterPro"/>
</dbReference>
<evidence type="ECO:0000256" key="6">
    <source>
        <dbReference type="PIRSR" id="PIRSR601019-1"/>
    </source>
</evidence>
<dbReference type="PRINTS" id="PR00318">
    <property type="entry name" value="GPROTEINA"/>
</dbReference>
<feature type="binding site" evidence="7">
    <location>
        <position position="253"/>
    </location>
    <ligand>
        <name>Mg(2+)</name>
        <dbReference type="ChEBI" id="CHEBI:18420"/>
    </ligand>
</feature>
<dbReference type="GO" id="GO:0007188">
    <property type="term" value="P:adenylate cyclase-modulating G protein-coupled receptor signaling pathway"/>
    <property type="evidence" value="ECO:0007669"/>
    <property type="project" value="TreeGrafter"/>
</dbReference>
<dbReference type="GO" id="GO:0005737">
    <property type="term" value="C:cytoplasm"/>
    <property type="evidence" value="ECO:0007669"/>
    <property type="project" value="TreeGrafter"/>
</dbReference>
<dbReference type="GO" id="GO:0005834">
    <property type="term" value="C:heterotrimeric G-protein complex"/>
    <property type="evidence" value="ECO:0007669"/>
    <property type="project" value="InterPro"/>
</dbReference>
<feature type="binding site" evidence="6">
    <location>
        <begin position="272"/>
        <end position="276"/>
    </location>
    <ligand>
        <name>GTP</name>
        <dbReference type="ChEBI" id="CHEBI:37565"/>
    </ligand>
</feature>
<dbReference type="InterPro" id="IPR001019">
    <property type="entry name" value="Gprotein_alpha_su"/>
</dbReference>
<keyword evidence="3 6" id="KW-0547">Nucleotide-binding</keyword>
<dbReference type="CDD" id="cd00066">
    <property type="entry name" value="G-alpha"/>
    <property type="match status" value="1"/>
</dbReference>
<dbReference type="PROSITE" id="PS51882">
    <property type="entry name" value="G_ALPHA"/>
    <property type="match status" value="1"/>
</dbReference>
<dbReference type="InterPro" id="IPR002975">
    <property type="entry name" value="Fungi_Gprotein_alpha"/>
</dbReference>
<proteinExistence type="inferred from homology"/>
<dbReference type="SUPFAM" id="SSF52540">
    <property type="entry name" value="P-loop containing nucleoside triphosphate hydrolases"/>
    <property type="match status" value="1"/>
</dbReference>
<evidence type="ECO:0008006" key="10">
    <source>
        <dbReference type="Google" id="ProtNLM"/>
    </source>
</evidence>
<dbReference type="FunFam" id="3.40.50.300:FF:000051">
    <property type="entry name" value="Guanine nucleotide-binding protein subunit alpha"/>
    <property type="match status" value="1"/>
</dbReference>
<dbReference type="InterPro" id="IPR011025">
    <property type="entry name" value="GproteinA_insert"/>
</dbReference>
<dbReference type="GO" id="GO:0046872">
    <property type="term" value="F:metal ion binding"/>
    <property type="evidence" value="ECO:0007669"/>
    <property type="project" value="UniProtKB-KW"/>
</dbReference>
<keyword evidence="9" id="KW-1185">Reference proteome</keyword>
<dbReference type="STRING" id="246404.A0A507FTC3"/>
<feature type="binding site" evidence="6">
    <location>
        <begin position="247"/>
        <end position="253"/>
    </location>
    <ligand>
        <name>GTP</name>
        <dbReference type="ChEBI" id="CHEBI:37565"/>
    </ligand>
</feature>
<dbReference type="PANTHER" id="PTHR10218:SF302">
    <property type="entry name" value="GUANINE NUCLEOTIDE-BINDING PROTEIN ALPHA-5 SUBUNIT"/>
    <property type="match status" value="1"/>
</dbReference>
<comment type="similarity">
    <text evidence="1">Belongs to the G-alpha family. G(q) subfamily.</text>
</comment>
<dbReference type="Proteomes" id="UP000320333">
    <property type="component" value="Unassembled WGS sequence"/>
</dbReference>
<evidence type="ECO:0000313" key="8">
    <source>
        <dbReference type="EMBL" id="TPX78386.1"/>
    </source>
</evidence>
<dbReference type="Pfam" id="PF00503">
    <property type="entry name" value="G-alpha"/>
    <property type="match status" value="1"/>
</dbReference>
<evidence type="ECO:0000256" key="5">
    <source>
        <dbReference type="ARBA" id="ARBA00023224"/>
    </source>
</evidence>
<dbReference type="GO" id="GO:0003924">
    <property type="term" value="F:GTPase activity"/>
    <property type="evidence" value="ECO:0007669"/>
    <property type="project" value="InterPro"/>
</dbReference>
<keyword evidence="2 7" id="KW-0479">Metal-binding</keyword>
<dbReference type="GO" id="GO:0031683">
    <property type="term" value="F:G-protein beta/gamma-subunit complex binding"/>
    <property type="evidence" value="ECO:0007669"/>
    <property type="project" value="InterPro"/>
</dbReference>
<reference evidence="8 9" key="1">
    <citation type="journal article" date="2019" name="Sci. Rep.">
        <title>Comparative genomics of chytrid fungi reveal insights into the obligate biotrophic and pathogenic lifestyle of Synchytrium endobioticum.</title>
        <authorList>
            <person name="van de Vossenberg B.T.L.H."/>
            <person name="Warris S."/>
            <person name="Nguyen H.D.T."/>
            <person name="van Gent-Pelzer M.P.E."/>
            <person name="Joly D.L."/>
            <person name="van de Geest H.C."/>
            <person name="Bonants P.J.M."/>
            <person name="Smith D.S."/>
            <person name="Levesque C.A."/>
            <person name="van der Lee T.A.J."/>
        </authorList>
    </citation>
    <scope>NUCLEOTIDE SEQUENCE [LARGE SCALE GENOMIC DNA]</scope>
    <source>
        <strain evidence="8 9">CBS 675.73</strain>
    </source>
</reference>
<feature type="binding site" evidence="6">
    <location>
        <begin position="41"/>
        <end position="46"/>
    </location>
    <ligand>
        <name>GTP</name>
        <dbReference type="ChEBI" id="CHEBI:37565"/>
    </ligand>
</feature>
<feature type="binding site" evidence="6">
    <location>
        <position position="397"/>
    </location>
    <ligand>
        <name>GTP</name>
        <dbReference type="ChEBI" id="CHEBI:37565"/>
    </ligand>
</feature>
<dbReference type="Gene3D" id="1.10.400.10">
    <property type="entry name" value="GI Alpha 1, domain 2-like"/>
    <property type="match status" value="2"/>
</dbReference>
<organism evidence="8 9">
    <name type="scientific">Chytriomyces confervae</name>
    <dbReference type="NCBI Taxonomy" id="246404"/>
    <lineage>
        <taxon>Eukaryota</taxon>
        <taxon>Fungi</taxon>
        <taxon>Fungi incertae sedis</taxon>
        <taxon>Chytridiomycota</taxon>
        <taxon>Chytridiomycota incertae sedis</taxon>
        <taxon>Chytridiomycetes</taxon>
        <taxon>Chytridiales</taxon>
        <taxon>Chytriomycetaceae</taxon>
        <taxon>Chytriomyces</taxon>
    </lineage>
</organism>
<evidence type="ECO:0000256" key="3">
    <source>
        <dbReference type="ARBA" id="ARBA00022741"/>
    </source>
</evidence>
<evidence type="ECO:0000256" key="1">
    <source>
        <dbReference type="ARBA" id="ARBA00007976"/>
    </source>
</evidence>
<dbReference type="EMBL" id="QEAP01000005">
    <property type="protein sequence ID" value="TPX78386.1"/>
    <property type="molecule type" value="Genomic_DNA"/>
</dbReference>
<evidence type="ECO:0000313" key="9">
    <source>
        <dbReference type="Proteomes" id="UP000320333"/>
    </source>
</evidence>
<evidence type="ECO:0000256" key="7">
    <source>
        <dbReference type="PIRSR" id="PIRSR601019-2"/>
    </source>
</evidence>
<name>A0A507FTC3_9FUNG</name>
<accession>A0A507FTC3</accession>
<protein>
    <recommendedName>
        <fullName evidence="10">Guanine nucleotide binding protein, alpha subunit</fullName>
    </recommendedName>
</protein>
<sequence length="424" mass="47135">MSIESAAAAAQSKKLDKQIKSEVRVAKFQQTVKMLLLGAGETGKSTILKQFKLIYGSGYTAEERMGYKTAILANIVTCAKALVYAMDALKIPYGFEAPTNLSKDALGAFTKSHMSLNQVGGGSEKEREVKDDAGSDKSLGDIRDMGYVAKMAEEAYVTAGGENRQRGPSPKAAQVIRGCEMSFCFGIDESVPEEVIDAIKIIWKDSGILYCFSRSNEFQLFDCCSYFLNDIDRVTEPKYVPTDADILNSRVMTTTITETKIKIQQVLFRVFDVGGQRTERKKWVPYFDDVDAIIYMVAISSYDQVLVEDNSTNRLDEAMTLFASICNHPIFNSTAIIIFMNKIDIFKTKLKTVAISKYFPKFKGPNNVDKGSAFFASQFLALNSNAKRKIYVHFTWATDTKQIKKVLATVYQIITSSNLKGAGM</sequence>
<dbReference type="SUPFAM" id="SSF47895">
    <property type="entry name" value="Transducin (alpha subunit), insertion domain"/>
    <property type="match status" value="1"/>
</dbReference>
<keyword evidence="7" id="KW-0460">Magnesium</keyword>
<dbReference type="SMART" id="SM00275">
    <property type="entry name" value="G_alpha"/>
    <property type="match status" value="1"/>
</dbReference>
<feature type="binding site" evidence="7">
    <location>
        <position position="45"/>
    </location>
    <ligand>
        <name>Mg(2+)</name>
        <dbReference type="ChEBI" id="CHEBI:18420"/>
    </ligand>
</feature>
<dbReference type="AlphaFoldDB" id="A0A507FTC3"/>
<dbReference type="InterPro" id="IPR027417">
    <property type="entry name" value="P-loop_NTPase"/>
</dbReference>
<keyword evidence="5" id="KW-0807">Transducer</keyword>
<dbReference type="Gene3D" id="3.40.50.300">
    <property type="entry name" value="P-loop containing nucleotide triphosphate hydrolases"/>
    <property type="match status" value="2"/>
</dbReference>
<dbReference type="PANTHER" id="PTHR10218">
    <property type="entry name" value="GTP-BINDING PROTEIN ALPHA SUBUNIT"/>
    <property type="match status" value="1"/>
</dbReference>
<evidence type="ECO:0000256" key="4">
    <source>
        <dbReference type="ARBA" id="ARBA00023134"/>
    </source>
</evidence>
<dbReference type="PRINTS" id="PR01241">
    <property type="entry name" value="GPROTEINAFNG"/>
</dbReference>
<gene>
    <name evidence="8" type="ORF">CcCBS67573_g00350</name>
</gene>
<comment type="caution">
    <text evidence="8">The sequence shown here is derived from an EMBL/GenBank/DDBJ whole genome shotgun (WGS) entry which is preliminary data.</text>
</comment>